<protein>
    <submittedName>
        <fullName evidence="1">Uncharacterized protein</fullName>
    </submittedName>
</protein>
<dbReference type="Pfam" id="PF24716">
    <property type="entry name" value="WapI"/>
    <property type="match status" value="1"/>
</dbReference>
<reference evidence="1 2" key="1">
    <citation type="journal article" date="2018" name="Nat. Biotechnol.">
        <title>A standardized bacterial taxonomy based on genome phylogeny substantially revises the tree of life.</title>
        <authorList>
            <person name="Parks D.H."/>
            <person name="Chuvochina M."/>
            <person name="Waite D.W."/>
            <person name="Rinke C."/>
            <person name="Skarshewski A."/>
            <person name="Chaumeil P.A."/>
            <person name="Hugenholtz P."/>
        </authorList>
    </citation>
    <scope>NUCLEOTIDE SEQUENCE [LARGE SCALE GENOMIC DNA]</scope>
    <source>
        <strain evidence="1">UBA9956</strain>
    </source>
</reference>
<proteinExistence type="predicted"/>
<gene>
    <name evidence="1" type="ORF">DCW38_01090</name>
</gene>
<dbReference type="AlphaFoldDB" id="A0A350H898"/>
<organism evidence="1 2">
    <name type="scientific">candidate division WOR-3 bacterium</name>
    <dbReference type="NCBI Taxonomy" id="2052148"/>
    <lineage>
        <taxon>Bacteria</taxon>
        <taxon>Bacteria division WOR-3</taxon>
    </lineage>
</organism>
<dbReference type="InterPro" id="IPR056510">
    <property type="entry name" value="WapI"/>
</dbReference>
<comment type="caution">
    <text evidence="1">The sequence shown here is derived from an EMBL/GenBank/DDBJ whole genome shotgun (WGS) entry which is preliminary data.</text>
</comment>
<evidence type="ECO:0000313" key="2">
    <source>
        <dbReference type="Proteomes" id="UP000264062"/>
    </source>
</evidence>
<sequence>TIVGFAYPEERFSYDSEWLTVHVDVSEKGFSIRMTDPALQTYELCELAEFFENALSEKKSRDYIGFIEPCLFFRYLGKDENEKYLFSIYLDFELKPVRTPMTYRRKFALTKKELEAVIENIKFQYKKFPFLAPDTLFIDPKNLIYTRYERVSRNSYAEWLRGKYLLSNENLDAASIKGLSADELEKRAVSEDWIAIKYDLNETSWIITFKKIDERVAHFIGSFAERNRDSLMRNAFYENTIELRSSVSYENRILLTAEVLETNNFKLNPEKYPLIR</sequence>
<dbReference type="Proteomes" id="UP000264062">
    <property type="component" value="Unassembled WGS sequence"/>
</dbReference>
<dbReference type="EMBL" id="DMZY01000034">
    <property type="protein sequence ID" value="HAV91764.1"/>
    <property type="molecule type" value="Genomic_DNA"/>
</dbReference>
<name>A0A350H898_UNCW3</name>
<evidence type="ECO:0000313" key="1">
    <source>
        <dbReference type="EMBL" id="HAV91764.1"/>
    </source>
</evidence>
<accession>A0A350H898</accession>
<feature type="non-terminal residue" evidence="1">
    <location>
        <position position="1"/>
    </location>
</feature>